<protein>
    <submittedName>
        <fullName evidence="1">Uncharacterized protein</fullName>
    </submittedName>
</protein>
<reference evidence="1 2" key="1">
    <citation type="submission" date="2011-03" db="EMBL/GenBank/DDBJ databases">
        <authorList>
            <person name="Weinstock G."/>
            <person name="Sodergren E."/>
            <person name="Clifton S."/>
            <person name="Fulton L."/>
            <person name="Fulton B."/>
            <person name="Courtney L."/>
            <person name="Fronick C."/>
            <person name="Harrison M."/>
            <person name="Strong C."/>
            <person name="Farmer C."/>
            <person name="Delahaunty K."/>
            <person name="Markovic C."/>
            <person name="Hall O."/>
            <person name="Minx P."/>
            <person name="Tomlinson C."/>
            <person name="Mitreva M."/>
            <person name="Hou S."/>
            <person name="Chen J."/>
            <person name="Wollam A."/>
            <person name="Pepin K.H."/>
            <person name="Johnson M."/>
            <person name="Bhonagiri V."/>
            <person name="Zhang X."/>
            <person name="Suruliraj S."/>
            <person name="Warren W."/>
            <person name="Chinwalla A."/>
            <person name="Mardis E.R."/>
            <person name="Wilson R.K."/>
        </authorList>
    </citation>
    <scope>NUCLEOTIDE SEQUENCE [LARGE SCALE GENOMIC DNA]</scope>
    <source>
        <strain evidence="1 2">YIT 11840</strain>
    </source>
</reference>
<accession>G5SNG5</accession>
<comment type="caution">
    <text evidence="1">The sequence shown here is derived from an EMBL/GenBank/DDBJ whole genome shotgun (WGS) entry which is preliminary data.</text>
</comment>
<dbReference type="AlphaFoldDB" id="G5SNG5"/>
<gene>
    <name evidence="1" type="ORF">HMPREF9441_00894</name>
</gene>
<evidence type="ECO:0000313" key="1">
    <source>
        <dbReference type="EMBL" id="EHH01231.1"/>
    </source>
</evidence>
<organism evidence="1 2">
    <name type="scientific">Paraprevotella clara YIT 11840</name>
    <dbReference type="NCBI Taxonomy" id="762968"/>
    <lineage>
        <taxon>Bacteria</taxon>
        <taxon>Pseudomonadati</taxon>
        <taxon>Bacteroidota</taxon>
        <taxon>Bacteroidia</taxon>
        <taxon>Bacteroidales</taxon>
        <taxon>Prevotellaceae</taxon>
        <taxon>Paraprevotella</taxon>
    </lineage>
</organism>
<keyword evidence="2" id="KW-1185">Reference proteome</keyword>
<dbReference type="HOGENOM" id="CLU_3293622_0_0_10"/>
<evidence type="ECO:0000313" key="2">
    <source>
        <dbReference type="Proteomes" id="UP000003598"/>
    </source>
</evidence>
<dbReference type="EMBL" id="AFFY01000015">
    <property type="protein sequence ID" value="EHH01231.1"/>
    <property type="molecule type" value="Genomic_DNA"/>
</dbReference>
<dbReference type="Proteomes" id="UP000003598">
    <property type="component" value="Unassembled WGS sequence"/>
</dbReference>
<dbReference type="STRING" id="762968.HMPREF9441_00894"/>
<sequence>MAALKLTRLREEGKPFVYRTPQSIHIITSDFPDLGRQKER</sequence>
<name>G5SNG5_9BACT</name>
<proteinExistence type="predicted"/>